<dbReference type="PANTHER" id="PTHR30146">
    <property type="entry name" value="LACI-RELATED TRANSCRIPTIONAL REPRESSOR"/>
    <property type="match status" value="1"/>
</dbReference>
<evidence type="ECO:0000313" key="6">
    <source>
        <dbReference type="Proteomes" id="UP000617734"/>
    </source>
</evidence>
<dbReference type="SUPFAM" id="SSF53822">
    <property type="entry name" value="Periplasmic binding protein-like I"/>
    <property type="match status" value="1"/>
</dbReference>
<dbReference type="PROSITE" id="PS50932">
    <property type="entry name" value="HTH_LACI_2"/>
    <property type="match status" value="1"/>
</dbReference>
<dbReference type="Pfam" id="PF13377">
    <property type="entry name" value="Peripla_BP_3"/>
    <property type="match status" value="1"/>
</dbReference>
<dbReference type="Pfam" id="PF00356">
    <property type="entry name" value="LacI"/>
    <property type="match status" value="1"/>
</dbReference>
<reference evidence="5" key="1">
    <citation type="journal article" date="2014" name="Int. J. Syst. Evol. Microbiol.">
        <title>Complete genome sequence of Corynebacterium casei LMG S-19264T (=DSM 44701T), isolated from a smear-ripened cheese.</title>
        <authorList>
            <consortium name="US DOE Joint Genome Institute (JGI-PGF)"/>
            <person name="Walter F."/>
            <person name="Albersmeier A."/>
            <person name="Kalinowski J."/>
            <person name="Ruckert C."/>
        </authorList>
    </citation>
    <scope>NUCLEOTIDE SEQUENCE</scope>
    <source>
        <strain evidence="5">JCM 4646</strain>
    </source>
</reference>
<dbReference type="GeneID" id="95354805"/>
<evidence type="ECO:0000256" key="1">
    <source>
        <dbReference type="ARBA" id="ARBA00023015"/>
    </source>
</evidence>
<dbReference type="CDD" id="cd01392">
    <property type="entry name" value="HTH_LacI"/>
    <property type="match status" value="1"/>
</dbReference>
<keyword evidence="3" id="KW-0804">Transcription</keyword>
<sequence length="339" mass="35768">MTKRLSEVARFAGVSEATVSRVLNGRPDVARSTRESVLTALDVFGFERPAKLRGNRAPLVGLVVPDLQNPVFPAFAEALAGALNKRGLIPVLCTRTADGVSEAHYIQMLLEQNIGGIIFVGSSYADAGPEHGRALRERQVPIVLINAADENLGVPQVSADDAVAVEQALVHLTALGHRRIGLALGPVGHVPSARKLAAYASYWRGQGRGPEFWRPLVAHSMFSMEGGAMALGRLAGQGITALVCASDALALGAIRAARRRGTAVPEQLSVTGFDDSLYMAVTDPPLTTARQPIQAMAAAAIASLVAQMDGGETAEELMVFEPELIVRQSTAVCPVPREG</sequence>
<dbReference type="GO" id="GO:0003700">
    <property type="term" value="F:DNA-binding transcription factor activity"/>
    <property type="evidence" value="ECO:0007669"/>
    <property type="project" value="TreeGrafter"/>
</dbReference>
<feature type="domain" description="HTH lacI-type" evidence="4">
    <location>
        <begin position="1"/>
        <end position="57"/>
    </location>
</feature>
<dbReference type="InterPro" id="IPR046335">
    <property type="entry name" value="LacI/GalR-like_sensor"/>
</dbReference>
<evidence type="ECO:0000256" key="2">
    <source>
        <dbReference type="ARBA" id="ARBA00023125"/>
    </source>
</evidence>
<dbReference type="InterPro" id="IPR010982">
    <property type="entry name" value="Lambda_DNA-bd_dom_sf"/>
</dbReference>
<dbReference type="EMBL" id="BNBO01000025">
    <property type="protein sequence ID" value="GHH75376.1"/>
    <property type="molecule type" value="Genomic_DNA"/>
</dbReference>
<dbReference type="PROSITE" id="PS00356">
    <property type="entry name" value="HTH_LACI_1"/>
    <property type="match status" value="1"/>
</dbReference>
<protein>
    <submittedName>
        <fullName evidence="5">LacI family transcriptional regulator</fullName>
    </submittedName>
</protein>
<comment type="caution">
    <text evidence="5">The sequence shown here is derived from an EMBL/GenBank/DDBJ whole genome shotgun (WGS) entry which is preliminary data.</text>
</comment>
<organism evidence="5 6">
    <name type="scientific">Kitasatospora indigofera</name>
    <dbReference type="NCBI Taxonomy" id="67307"/>
    <lineage>
        <taxon>Bacteria</taxon>
        <taxon>Bacillati</taxon>
        <taxon>Actinomycetota</taxon>
        <taxon>Actinomycetes</taxon>
        <taxon>Kitasatosporales</taxon>
        <taxon>Streptomycetaceae</taxon>
        <taxon>Kitasatospora</taxon>
    </lineage>
</organism>
<reference evidence="5" key="2">
    <citation type="submission" date="2020-09" db="EMBL/GenBank/DDBJ databases">
        <authorList>
            <person name="Sun Q."/>
            <person name="Ohkuma M."/>
        </authorList>
    </citation>
    <scope>NUCLEOTIDE SEQUENCE</scope>
    <source>
        <strain evidence="5">JCM 4646</strain>
    </source>
</reference>
<dbReference type="InterPro" id="IPR028082">
    <property type="entry name" value="Peripla_BP_I"/>
</dbReference>
<name>A0A919G0U5_9ACTN</name>
<dbReference type="Gene3D" id="3.40.50.2300">
    <property type="match status" value="2"/>
</dbReference>
<accession>A0A919G0U5</accession>
<evidence type="ECO:0000313" key="5">
    <source>
        <dbReference type="EMBL" id="GHH75376.1"/>
    </source>
</evidence>
<dbReference type="AlphaFoldDB" id="A0A919G0U5"/>
<dbReference type="RefSeq" id="WP_190212605.1">
    <property type="nucleotide sequence ID" value="NZ_BNBO01000025.1"/>
</dbReference>
<keyword evidence="1" id="KW-0805">Transcription regulation</keyword>
<gene>
    <name evidence="5" type="ORF">GCM10018781_44130</name>
</gene>
<dbReference type="InterPro" id="IPR000843">
    <property type="entry name" value="HTH_LacI"/>
</dbReference>
<dbReference type="GO" id="GO:0000976">
    <property type="term" value="F:transcription cis-regulatory region binding"/>
    <property type="evidence" value="ECO:0007669"/>
    <property type="project" value="TreeGrafter"/>
</dbReference>
<keyword evidence="6" id="KW-1185">Reference proteome</keyword>
<proteinExistence type="predicted"/>
<evidence type="ECO:0000256" key="3">
    <source>
        <dbReference type="ARBA" id="ARBA00023163"/>
    </source>
</evidence>
<dbReference type="Gene3D" id="1.10.260.40">
    <property type="entry name" value="lambda repressor-like DNA-binding domains"/>
    <property type="match status" value="1"/>
</dbReference>
<dbReference type="PANTHER" id="PTHR30146:SF153">
    <property type="entry name" value="LACTOSE OPERON REPRESSOR"/>
    <property type="match status" value="1"/>
</dbReference>
<evidence type="ECO:0000259" key="4">
    <source>
        <dbReference type="PROSITE" id="PS50932"/>
    </source>
</evidence>
<dbReference type="SMART" id="SM00354">
    <property type="entry name" value="HTH_LACI"/>
    <property type="match status" value="1"/>
</dbReference>
<dbReference type="Proteomes" id="UP000617734">
    <property type="component" value="Unassembled WGS sequence"/>
</dbReference>
<keyword evidence="2" id="KW-0238">DNA-binding</keyword>
<dbReference type="SUPFAM" id="SSF47413">
    <property type="entry name" value="lambda repressor-like DNA-binding domains"/>
    <property type="match status" value="1"/>
</dbReference>